<comment type="caution">
    <text evidence="2">The sequence shown here is derived from an EMBL/GenBank/DDBJ whole genome shotgun (WGS) entry which is preliminary data.</text>
</comment>
<proteinExistence type="predicted"/>
<dbReference type="Gene3D" id="3.30.530.20">
    <property type="match status" value="1"/>
</dbReference>
<dbReference type="InterPro" id="IPR005031">
    <property type="entry name" value="COQ10_START"/>
</dbReference>
<accession>A0A8J5FW52</accession>
<keyword evidence="3" id="KW-1185">Reference proteome</keyword>
<reference evidence="2 3" key="1">
    <citation type="submission" date="2020-08" db="EMBL/GenBank/DDBJ databases">
        <title>Plant Genome Project.</title>
        <authorList>
            <person name="Zhang R.-G."/>
        </authorList>
    </citation>
    <scope>NUCLEOTIDE SEQUENCE [LARGE SCALE GENOMIC DNA]</scope>
    <source>
        <tissue evidence="2">Rhizome</tissue>
    </source>
</reference>
<protein>
    <recommendedName>
        <fullName evidence="1">Coenzyme Q-binding protein COQ10 START domain-containing protein</fullName>
    </recommendedName>
</protein>
<dbReference type="InterPro" id="IPR023393">
    <property type="entry name" value="START-like_dom_sf"/>
</dbReference>
<dbReference type="PANTHER" id="PTHR33824:SF7">
    <property type="entry name" value="POLYKETIDE CYCLASE_DEHYDRASE AND LIPID TRANSPORT SUPERFAMILY PROTEIN"/>
    <property type="match status" value="1"/>
</dbReference>
<dbReference type="EMBL" id="JACMSC010000012">
    <property type="protein sequence ID" value="KAG6494956.1"/>
    <property type="molecule type" value="Genomic_DNA"/>
</dbReference>
<sequence>MVDLAAAPMVSAARVFLGLIPGPSHPMRLQKGAAFSAFPSFCSAGLRPSPNPLSLRIPSSRPSRRKPFPKRKPFSPVMEWQDCSSEIEVDVPCSVAYDCYSDRETIPKWMPFISSVKVLQDKPYLSRWSLKYEVFGRDVEFSWLARNLQPIPNQKIHWRSLEGLPNSPCKGELHALHASSDISPRKFDEALKPFLEGLLAQGLQRFSVVAKDYERKMLQH</sequence>
<evidence type="ECO:0000313" key="2">
    <source>
        <dbReference type="EMBL" id="KAG6494956.1"/>
    </source>
</evidence>
<dbReference type="Pfam" id="PF03364">
    <property type="entry name" value="Polyketide_cyc"/>
    <property type="match status" value="1"/>
</dbReference>
<evidence type="ECO:0000313" key="3">
    <source>
        <dbReference type="Proteomes" id="UP000734854"/>
    </source>
</evidence>
<evidence type="ECO:0000259" key="1">
    <source>
        <dbReference type="Pfam" id="PF03364"/>
    </source>
</evidence>
<dbReference type="SUPFAM" id="SSF55961">
    <property type="entry name" value="Bet v1-like"/>
    <property type="match status" value="1"/>
</dbReference>
<dbReference type="InterPro" id="IPR047137">
    <property type="entry name" value="ORF3"/>
</dbReference>
<dbReference type="AlphaFoldDB" id="A0A8J5FW52"/>
<dbReference type="PANTHER" id="PTHR33824">
    <property type="entry name" value="POLYKETIDE CYCLASE/DEHYDRASE AND LIPID TRANSPORT SUPERFAMILY PROTEIN"/>
    <property type="match status" value="1"/>
</dbReference>
<name>A0A8J5FW52_ZINOF</name>
<organism evidence="2 3">
    <name type="scientific">Zingiber officinale</name>
    <name type="common">Ginger</name>
    <name type="synonym">Amomum zingiber</name>
    <dbReference type="NCBI Taxonomy" id="94328"/>
    <lineage>
        <taxon>Eukaryota</taxon>
        <taxon>Viridiplantae</taxon>
        <taxon>Streptophyta</taxon>
        <taxon>Embryophyta</taxon>
        <taxon>Tracheophyta</taxon>
        <taxon>Spermatophyta</taxon>
        <taxon>Magnoliopsida</taxon>
        <taxon>Liliopsida</taxon>
        <taxon>Zingiberales</taxon>
        <taxon>Zingiberaceae</taxon>
        <taxon>Zingiber</taxon>
    </lineage>
</organism>
<gene>
    <name evidence="2" type="ORF">ZIOFF_042743</name>
</gene>
<dbReference type="Proteomes" id="UP000734854">
    <property type="component" value="Unassembled WGS sequence"/>
</dbReference>
<feature type="domain" description="Coenzyme Q-binding protein COQ10 START" evidence="1">
    <location>
        <begin position="89"/>
        <end position="173"/>
    </location>
</feature>